<dbReference type="InterPro" id="IPR010129">
    <property type="entry name" value="T1SS_HlyD"/>
</dbReference>
<evidence type="ECO:0000256" key="7">
    <source>
        <dbReference type="ARBA" id="ARBA00022989"/>
    </source>
</evidence>
<comment type="similarity">
    <text evidence="2 9">Belongs to the membrane fusion protein (MFP) (TC 8.A.1) family.</text>
</comment>
<keyword evidence="7 9" id="KW-1133">Transmembrane helix</keyword>
<dbReference type="InterPro" id="IPR050739">
    <property type="entry name" value="MFP"/>
</dbReference>
<dbReference type="Proteomes" id="UP001597400">
    <property type="component" value="Unassembled WGS sequence"/>
</dbReference>
<keyword evidence="4 9" id="KW-1003">Cell membrane</keyword>
<evidence type="ECO:0000259" key="11">
    <source>
        <dbReference type="Pfam" id="PF26002"/>
    </source>
</evidence>
<protein>
    <recommendedName>
        <fullName evidence="9">Membrane fusion protein (MFP) family protein</fullName>
    </recommendedName>
</protein>
<keyword evidence="6 9" id="KW-0812">Transmembrane</keyword>
<comment type="caution">
    <text evidence="12">The sequence shown here is derived from an EMBL/GenBank/DDBJ whole genome shotgun (WGS) entry which is preliminary data.</text>
</comment>
<dbReference type="PANTHER" id="PTHR30386">
    <property type="entry name" value="MEMBRANE FUSION SUBUNIT OF EMRAB-TOLC MULTIDRUG EFFLUX PUMP"/>
    <property type="match status" value="1"/>
</dbReference>
<evidence type="ECO:0000256" key="1">
    <source>
        <dbReference type="ARBA" id="ARBA00004377"/>
    </source>
</evidence>
<reference evidence="13" key="1">
    <citation type="journal article" date="2019" name="Int. J. Syst. Evol. Microbiol.">
        <title>The Global Catalogue of Microorganisms (GCM) 10K type strain sequencing project: providing services to taxonomists for standard genome sequencing and annotation.</title>
        <authorList>
            <consortium name="The Broad Institute Genomics Platform"/>
            <consortium name="The Broad Institute Genome Sequencing Center for Infectious Disease"/>
            <person name="Wu L."/>
            <person name="Ma J."/>
        </authorList>
    </citation>
    <scope>NUCLEOTIDE SEQUENCE [LARGE SCALE GENOMIC DNA]</scope>
    <source>
        <strain evidence="13">CGMCC 1.12702</strain>
    </source>
</reference>
<evidence type="ECO:0000256" key="2">
    <source>
        <dbReference type="ARBA" id="ARBA00009477"/>
    </source>
</evidence>
<sequence>MSSMHLEDLADQVRPRVVSSVLLWTILAFFGILILWAWFTVLDRSVNAEGRIGPTSQLQVVSNLEGGIVSAILVHTGEIVRAGDPLIRLDQTSTTAELGTGRATVGALSAKLARLTAEMSGTTPNFGAVQGDSGQIASERSLYASRQADLANMISVGQSRIVQSERAVAEARSALEARIAARDSKRTELALIRPLVERGIEPRITLVQTESAAAIAASEAAAASASLARAQSAVAEARATLSQQRQDWRTRTSDELATARGELGTRSETMPLLADRLARTVIRAPRAGRINRVLVATVGGTVRPGDPLVELVPSDDTLVVEAMVKPKDIAFVRTGQRAKVKITAYDSAIYGSLDGRVVTISPDVTIDQRTGEGHYIVRVRTDRDALRDNAGRALPIGPGMIADVSLLGDKRSVLSYLLTPFTRLRQNAFTE</sequence>
<feature type="domain" description="AprE-like long alpha-helical hairpin" evidence="10">
    <location>
        <begin position="95"/>
        <end position="275"/>
    </location>
</feature>
<dbReference type="Pfam" id="PF25994">
    <property type="entry name" value="HH_AprE"/>
    <property type="match status" value="1"/>
</dbReference>
<evidence type="ECO:0000256" key="9">
    <source>
        <dbReference type="RuleBase" id="RU365093"/>
    </source>
</evidence>
<evidence type="ECO:0000256" key="5">
    <source>
        <dbReference type="ARBA" id="ARBA00022519"/>
    </source>
</evidence>
<dbReference type="InterPro" id="IPR058982">
    <property type="entry name" value="Beta-barrel_AprE"/>
</dbReference>
<accession>A0ABW4TWV6</accession>
<dbReference type="EMBL" id="JBHUGS010000002">
    <property type="protein sequence ID" value="MFD1951200.1"/>
    <property type="molecule type" value="Genomic_DNA"/>
</dbReference>
<evidence type="ECO:0000259" key="10">
    <source>
        <dbReference type="Pfam" id="PF25994"/>
    </source>
</evidence>
<keyword evidence="8 9" id="KW-0472">Membrane</keyword>
<evidence type="ECO:0000313" key="13">
    <source>
        <dbReference type="Proteomes" id="UP001597400"/>
    </source>
</evidence>
<evidence type="ECO:0000256" key="8">
    <source>
        <dbReference type="ARBA" id="ARBA00023136"/>
    </source>
</evidence>
<dbReference type="NCBIfam" id="TIGR01843">
    <property type="entry name" value="type_I_hlyD"/>
    <property type="match status" value="1"/>
</dbReference>
<dbReference type="RefSeq" id="WP_380929694.1">
    <property type="nucleotide sequence ID" value="NZ_JBHUGS010000002.1"/>
</dbReference>
<evidence type="ECO:0000256" key="4">
    <source>
        <dbReference type="ARBA" id="ARBA00022475"/>
    </source>
</evidence>
<keyword evidence="13" id="KW-1185">Reference proteome</keyword>
<proteinExistence type="inferred from homology"/>
<dbReference type="Pfam" id="PF26002">
    <property type="entry name" value="Beta-barrel_AprE"/>
    <property type="match status" value="1"/>
</dbReference>
<dbReference type="InterPro" id="IPR058781">
    <property type="entry name" value="HH_AprE-like"/>
</dbReference>
<comment type="subcellular location">
    <subcellularLocation>
        <location evidence="1 9">Cell inner membrane</location>
        <topology evidence="1 9">Single-pass membrane protein</topology>
    </subcellularLocation>
</comment>
<dbReference type="PRINTS" id="PR01490">
    <property type="entry name" value="RTXTOXIND"/>
</dbReference>
<gene>
    <name evidence="12" type="ORF">ACFSGX_10535</name>
</gene>
<evidence type="ECO:0000256" key="3">
    <source>
        <dbReference type="ARBA" id="ARBA00022448"/>
    </source>
</evidence>
<evidence type="ECO:0000313" key="12">
    <source>
        <dbReference type="EMBL" id="MFD1951200.1"/>
    </source>
</evidence>
<dbReference type="PANTHER" id="PTHR30386:SF26">
    <property type="entry name" value="TRANSPORT PROTEIN COMB"/>
    <property type="match status" value="1"/>
</dbReference>
<organism evidence="12 13">
    <name type="scientific">Sphingomonas arantia</name>
    <dbReference type="NCBI Taxonomy" id="1460676"/>
    <lineage>
        <taxon>Bacteria</taxon>
        <taxon>Pseudomonadati</taxon>
        <taxon>Pseudomonadota</taxon>
        <taxon>Alphaproteobacteria</taxon>
        <taxon>Sphingomonadales</taxon>
        <taxon>Sphingomonadaceae</taxon>
        <taxon>Sphingomonas</taxon>
    </lineage>
</organism>
<dbReference type="Gene3D" id="2.40.30.170">
    <property type="match status" value="1"/>
</dbReference>
<feature type="transmembrane region" description="Helical" evidence="9">
    <location>
        <begin position="21"/>
        <end position="39"/>
    </location>
</feature>
<feature type="domain" description="AprE-like beta-barrel" evidence="11">
    <location>
        <begin position="318"/>
        <end position="406"/>
    </location>
</feature>
<keyword evidence="5 9" id="KW-0997">Cell inner membrane</keyword>
<evidence type="ECO:0000256" key="6">
    <source>
        <dbReference type="ARBA" id="ARBA00022692"/>
    </source>
</evidence>
<name>A0ABW4TWV6_9SPHN</name>
<keyword evidence="3 9" id="KW-0813">Transport</keyword>